<feature type="non-terminal residue" evidence="2">
    <location>
        <position position="81"/>
    </location>
</feature>
<evidence type="ECO:0000256" key="1">
    <source>
        <dbReference type="SAM" id="MobiDB-lite"/>
    </source>
</evidence>
<evidence type="ECO:0000313" key="2">
    <source>
        <dbReference type="EMBL" id="CAG8798557.1"/>
    </source>
</evidence>
<reference evidence="2" key="1">
    <citation type="submission" date="2021-06" db="EMBL/GenBank/DDBJ databases">
        <authorList>
            <person name="Kallberg Y."/>
            <person name="Tangrot J."/>
            <person name="Rosling A."/>
        </authorList>
    </citation>
    <scope>NUCLEOTIDE SEQUENCE</scope>
    <source>
        <strain evidence="2">MA453B</strain>
    </source>
</reference>
<dbReference type="Proteomes" id="UP000789405">
    <property type="component" value="Unassembled WGS sequence"/>
</dbReference>
<proteinExistence type="predicted"/>
<feature type="region of interest" description="Disordered" evidence="1">
    <location>
        <begin position="1"/>
        <end position="25"/>
    </location>
</feature>
<gene>
    <name evidence="2" type="ORF">DERYTH_LOCUS22898</name>
</gene>
<accession>A0A9N9JUW6</accession>
<dbReference type="EMBL" id="CAJVPY010033119">
    <property type="protein sequence ID" value="CAG8798557.1"/>
    <property type="molecule type" value="Genomic_DNA"/>
</dbReference>
<comment type="caution">
    <text evidence="2">The sequence shown here is derived from an EMBL/GenBank/DDBJ whole genome shotgun (WGS) entry which is preliminary data.</text>
</comment>
<feature type="compositionally biased region" description="Basic and acidic residues" evidence="1">
    <location>
        <begin position="14"/>
        <end position="23"/>
    </location>
</feature>
<organism evidence="2 3">
    <name type="scientific">Dentiscutata erythropus</name>
    <dbReference type="NCBI Taxonomy" id="1348616"/>
    <lineage>
        <taxon>Eukaryota</taxon>
        <taxon>Fungi</taxon>
        <taxon>Fungi incertae sedis</taxon>
        <taxon>Mucoromycota</taxon>
        <taxon>Glomeromycotina</taxon>
        <taxon>Glomeromycetes</taxon>
        <taxon>Diversisporales</taxon>
        <taxon>Gigasporaceae</taxon>
        <taxon>Dentiscutata</taxon>
    </lineage>
</organism>
<feature type="non-terminal residue" evidence="2">
    <location>
        <position position="1"/>
    </location>
</feature>
<sequence length="81" mass="9208">VEKNENLPMFLNGRKQEMVEPRGKRNNGNVKMAIRRECGYMVEFVSTLESQSKLIGTLDIPILSPGFENLNNEKVPDPICE</sequence>
<dbReference type="AlphaFoldDB" id="A0A9N9JUW6"/>
<evidence type="ECO:0000313" key="3">
    <source>
        <dbReference type="Proteomes" id="UP000789405"/>
    </source>
</evidence>
<protein>
    <submittedName>
        <fullName evidence="2">11126_t:CDS:1</fullName>
    </submittedName>
</protein>
<keyword evidence="3" id="KW-1185">Reference proteome</keyword>
<name>A0A9N9JUW6_9GLOM</name>